<keyword evidence="2" id="KW-0812">Transmembrane</keyword>
<keyword evidence="4" id="KW-1185">Reference proteome</keyword>
<evidence type="ECO:0000313" key="3">
    <source>
        <dbReference type="EMBL" id="TGY44379.1"/>
    </source>
</evidence>
<dbReference type="EMBL" id="SRYR01000001">
    <property type="protein sequence ID" value="TGY44379.1"/>
    <property type="molecule type" value="Genomic_DNA"/>
</dbReference>
<dbReference type="OrthoDB" id="1934437at2"/>
<feature type="transmembrane region" description="Helical" evidence="2">
    <location>
        <begin position="51"/>
        <end position="71"/>
    </location>
</feature>
<dbReference type="GO" id="GO:0051301">
    <property type="term" value="P:cell division"/>
    <property type="evidence" value="ECO:0007669"/>
    <property type="project" value="UniProtKB-KW"/>
</dbReference>
<keyword evidence="2" id="KW-1133">Transmembrane helix</keyword>
<dbReference type="Proteomes" id="UP000306888">
    <property type="component" value="Unassembled WGS sequence"/>
</dbReference>
<feature type="coiled-coil region" evidence="1">
    <location>
        <begin position="21"/>
        <end position="58"/>
    </location>
</feature>
<keyword evidence="3" id="KW-0131">Cell cycle</keyword>
<organism evidence="3 4">
    <name type="scientific">Clostridium sartagoforme</name>
    <dbReference type="NCBI Taxonomy" id="84031"/>
    <lineage>
        <taxon>Bacteria</taxon>
        <taxon>Bacillati</taxon>
        <taxon>Bacillota</taxon>
        <taxon>Clostridia</taxon>
        <taxon>Eubacteriales</taxon>
        <taxon>Clostridiaceae</taxon>
        <taxon>Clostridium</taxon>
    </lineage>
</organism>
<gene>
    <name evidence="3" type="ORF">E5347_06085</name>
</gene>
<proteinExistence type="predicted"/>
<evidence type="ECO:0000256" key="1">
    <source>
        <dbReference type="SAM" id="Coils"/>
    </source>
</evidence>
<protein>
    <submittedName>
        <fullName evidence="3">Cell division protein FtsL</fullName>
    </submittedName>
</protein>
<reference evidence="3 4" key="1">
    <citation type="submission" date="2019-04" db="EMBL/GenBank/DDBJ databases">
        <title>Microbes associate with the intestines of laboratory mice.</title>
        <authorList>
            <person name="Navarre W."/>
            <person name="Wong E."/>
            <person name="Huang K."/>
            <person name="Tropini C."/>
            <person name="Ng K."/>
            <person name="Yu B."/>
        </authorList>
    </citation>
    <scope>NUCLEOTIDE SEQUENCE [LARGE SCALE GENOMIC DNA]</scope>
    <source>
        <strain evidence="3 4">NM50_B9-20</strain>
    </source>
</reference>
<dbReference type="RefSeq" id="WP_136005520.1">
    <property type="nucleotide sequence ID" value="NZ_SRYR01000001.1"/>
</dbReference>
<evidence type="ECO:0000313" key="4">
    <source>
        <dbReference type="Proteomes" id="UP000306888"/>
    </source>
</evidence>
<sequence length="145" mass="16473">MVNKEYDYIRGNAALNPKRKYDEIDRKIQKENQERERRERLRREKAQKKQVVKNILNVASVALVLGVLTIARNGKVYGLQNDLSKVRKEISIATEEGNALKASILGKASIDEVRNVASDSGMKLPSKNDIITVDITTDYFANIRK</sequence>
<evidence type="ECO:0000256" key="2">
    <source>
        <dbReference type="SAM" id="Phobius"/>
    </source>
</evidence>
<dbReference type="AlphaFoldDB" id="A0A4S2DPP2"/>
<keyword evidence="1" id="KW-0175">Coiled coil</keyword>
<accession>A0A4S2DPP2</accession>
<name>A0A4S2DPP2_9CLOT</name>
<comment type="caution">
    <text evidence="3">The sequence shown here is derived from an EMBL/GenBank/DDBJ whole genome shotgun (WGS) entry which is preliminary data.</text>
</comment>
<keyword evidence="3" id="KW-0132">Cell division</keyword>
<keyword evidence="2" id="KW-0472">Membrane</keyword>